<dbReference type="NCBIfam" id="TIGR01777">
    <property type="entry name" value="yfcH"/>
    <property type="match status" value="1"/>
</dbReference>
<dbReference type="RefSeq" id="WP_116774380.1">
    <property type="nucleotide sequence ID" value="NZ_QDKG01000001.1"/>
</dbReference>
<dbReference type="PANTHER" id="PTHR11092">
    <property type="entry name" value="SUGAR NUCLEOTIDE EPIMERASE RELATED"/>
    <property type="match status" value="1"/>
</dbReference>
<dbReference type="InterPro" id="IPR036291">
    <property type="entry name" value="NAD(P)-bd_dom_sf"/>
</dbReference>
<dbReference type="Proteomes" id="UP000245627">
    <property type="component" value="Unassembled WGS sequence"/>
</dbReference>
<name>A0A2T8HM41_9SPHI</name>
<dbReference type="Pfam" id="PF08338">
    <property type="entry name" value="DUF1731"/>
    <property type="match status" value="1"/>
</dbReference>
<evidence type="ECO:0000259" key="3">
    <source>
        <dbReference type="Pfam" id="PF08338"/>
    </source>
</evidence>
<dbReference type="AlphaFoldDB" id="A0A2T8HM41"/>
<evidence type="ECO:0000313" key="5">
    <source>
        <dbReference type="Proteomes" id="UP000245627"/>
    </source>
</evidence>
<dbReference type="SUPFAM" id="SSF51735">
    <property type="entry name" value="NAD(P)-binding Rossmann-fold domains"/>
    <property type="match status" value="1"/>
</dbReference>
<accession>A0A2T8HM41</accession>
<protein>
    <submittedName>
        <fullName evidence="4">TIGR01777 family protein</fullName>
    </submittedName>
</protein>
<comment type="similarity">
    <text evidence="1">Belongs to the NAD(P)-dependent epimerase/dehydratase family. SDR39U1 subfamily.</text>
</comment>
<evidence type="ECO:0000256" key="1">
    <source>
        <dbReference type="ARBA" id="ARBA00009353"/>
    </source>
</evidence>
<dbReference type="OrthoDB" id="9801773at2"/>
<feature type="domain" description="DUF1731" evidence="3">
    <location>
        <begin position="258"/>
        <end position="299"/>
    </location>
</feature>
<dbReference type="EMBL" id="QDKG01000001">
    <property type="protein sequence ID" value="PVH26518.1"/>
    <property type="molecule type" value="Genomic_DNA"/>
</dbReference>
<dbReference type="Gene3D" id="3.40.50.720">
    <property type="entry name" value="NAD(P)-binding Rossmann-like Domain"/>
    <property type="match status" value="1"/>
</dbReference>
<evidence type="ECO:0000313" key="4">
    <source>
        <dbReference type="EMBL" id="PVH26518.1"/>
    </source>
</evidence>
<dbReference type="Pfam" id="PF01370">
    <property type="entry name" value="Epimerase"/>
    <property type="match status" value="1"/>
</dbReference>
<reference evidence="4 5" key="1">
    <citation type="submission" date="2018-04" db="EMBL/GenBank/DDBJ databases">
        <title>Sphingobacterium cortibacter sp. nov.</title>
        <authorList>
            <person name="Li Y."/>
        </authorList>
    </citation>
    <scope>NUCLEOTIDE SEQUENCE [LARGE SCALE GENOMIC DNA]</scope>
    <source>
        <strain evidence="4 5">2c-3</strain>
    </source>
</reference>
<dbReference type="PANTHER" id="PTHR11092:SF0">
    <property type="entry name" value="EPIMERASE FAMILY PROTEIN SDR39U1"/>
    <property type="match status" value="1"/>
</dbReference>
<organism evidence="4 5">
    <name type="scientific">Sphingobacterium corticibacter</name>
    <dbReference type="NCBI Taxonomy" id="2171749"/>
    <lineage>
        <taxon>Bacteria</taxon>
        <taxon>Pseudomonadati</taxon>
        <taxon>Bacteroidota</taxon>
        <taxon>Sphingobacteriia</taxon>
        <taxon>Sphingobacteriales</taxon>
        <taxon>Sphingobacteriaceae</taxon>
        <taxon>Sphingobacterium</taxon>
    </lineage>
</organism>
<proteinExistence type="inferred from homology"/>
<feature type="domain" description="NAD-dependent epimerase/dehydratase" evidence="2">
    <location>
        <begin position="4"/>
        <end position="221"/>
    </location>
</feature>
<evidence type="ECO:0000259" key="2">
    <source>
        <dbReference type="Pfam" id="PF01370"/>
    </source>
</evidence>
<dbReference type="InterPro" id="IPR013549">
    <property type="entry name" value="DUF1731"/>
</dbReference>
<keyword evidence="5" id="KW-1185">Reference proteome</keyword>
<sequence length="300" mass="33372">MKNILLSGGTGFVGTQLVNHLLSTFHDVQITVLIRDEKDRQERSRVRYCIWNVKEDYISSDVPKDIDTIIHLAGASIAEKRWTKERKKVLLESRMQSTKLLVDWVKTRGKQVNTFVSASAIGWYGEATTDRAFVEEDPAANDFLAHVCAKWEAAAQPLVATNVRTVWIRTGLVLHPDGGMWKEMKKAFAFRVAPRFGSGKQVFSWISIDDLLRLYTFAAVTPTIAGALNAVALKPEQQAILTKKLLKKTSSFAIGMPIPALALKIGLGELSQELLKHAPVSSKKVEDAGFTFLHPTLDDL</sequence>
<gene>
    <name evidence="4" type="ORF">DC487_02575</name>
</gene>
<dbReference type="InterPro" id="IPR001509">
    <property type="entry name" value="Epimerase_deHydtase"/>
</dbReference>
<comment type="caution">
    <text evidence="4">The sequence shown here is derived from an EMBL/GenBank/DDBJ whole genome shotgun (WGS) entry which is preliminary data.</text>
</comment>
<dbReference type="InterPro" id="IPR010099">
    <property type="entry name" value="SDR39U1"/>
</dbReference>